<dbReference type="AlphaFoldDB" id="A0A0B4D9T3"/>
<dbReference type="InterPro" id="IPR003362">
    <property type="entry name" value="Bact_transf"/>
</dbReference>
<keyword evidence="2" id="KW-1133">Transmembrane helix</keyword>
<evidence type="ECO:0000313" key="4">
    <source>
        <dbReference type="EMBL" id="KIC63446.1"/>
    </source>
</evidence>
<keyword evidence="4" id="KW-0808">Transferase</keyword>
<evidence type="ECO:0000313" key="5">
    <source>
        <dbReference type="Proteomes" id="UP000031167"/>
    </source>
</evidence>
<dbReference type="EMBL" id="JWTA01000005">
    <property type="protein sequence ID" value="KIC63446.1"/>
    <property type="molecule type" value="Genomic_DNA"/>
</dbReference>
<evidence type="ECO:0000256" key="1">
    <source>
        <dbReference type="ARBA" id="ARBA00006464"/>
    </source>
</evidence>
<dbReference type="PANTHER" id="PTHR30576:SF20">
    <property type="entry name" value="QUINOVOSAMINEPHOSPHOTRANSFERAE-RELATED"/>
    <property type="match status" value="1"/>
</dbReference>
<dbReference type="RefSeq" id="WP_039366870.1">
    <property type="nucleotide sequence ID" value="NZ_JWTA01000005.1"/>
</dbReference>
<comment type="similarity">
    <text evidence="1">Belongs to the bacterial sugar transferase family.</text>
</comment>
<dbReference type="Proteomes" id="UP000031167">
    <property type="component" value="Unassembled WGS sequence"/>
</dbReference>
<dbReference type="GO" id="GO:0016780">
    <property type="term" value="F:phosphotransferase activity, for other substituted phosphate groups"/>
    <property type="evidence" value="ECO:0007669"/>
    <property type="project" value="TreeGrafter"/>
</dbReference>
<sequence>MVKKYPWWKALMDYSMALIMIMLFMPVFVILVILTSIDTGFPGIFTQQRVGLGGKFFVIYKFRTYHPKTSQKSGFGEWMRKTKLDELPQLFNILKGEMSFVGPRPDIAGYYDTLEGDDRLVLRLKPGLTSEAGIKYRNEEELLQNQSEPLKFNDEVLFPDKIKMNLEYYHKLSFETDVLILLKTFSILKG</sequence>
<dbReference type="Pfam" id="PF02397">
    <property type="entry name" value="Bac_transf"/>
    <property type="match status" value="1"/>
</dbReference>
<organism evidence="4 5">
    <name type="scientific">Chryseobacterium taiwanense</name>
    <dbReference type="NCBI Taxonomy" id="363331"/>
    <lineage>
        <taxon>Bacteria</taxon>
        <taxon>Pseudomonadati</taxon>
        <taxon>Bacteroidota</taxon>
        <taxon>Flavobacteriia</taxon>
        <taxon>Flavobacteriales</taxon>
        <taxon>Weeksellaceae</taxon>
        <taxon>Chryseobacterium group</taxon>
        <taxon>Chryseobacterium</taxon>
    </lineage>
</organism>
<accession>A0A0B4D9T3</accession>
<keyword evidence="2" id="KW-0472">Membrane</keyword>
<dbReference type="PANTHER" id="PTHR30576">
    <property type="entry name" value="COLANIC BIOSYNTHESIS UDP-GLUCOSE LIPID CARRIER TRANSFERASE"/>
    <property type="match status" value="1"/>
</dbReference>
<protein>
    <submittedName>
        <fullName evidence="4">Sugar transferase</fullName>
    </submittedName>
</protein>
<dbReference type="STRING" id="363331.RM51_07155"/>
<reference evidence="4 5" key="1">
    <citation type="submission" date="2014-12" db="EMBL/GenBank/DDBJ databases">
        <title>Genome sequencing of Chryseobacterium taiwanense TPW19.</title>
        <authorList>
            <person name="Tan P.W."/>
            <person name="Chan K.-G."/>
        </authorList>
    </citation>
    <scope>NUCLEOTIDE SEQUENCE [LARGE SCALE GENOMIC DNA]</scope>
    <source>
        <strain evidence="4 5">TPW19</strain>
    </source>
</reference>
<evidence type="ECO:0000256" key="2">
    <source>
        <dbReference type="SAM" id="Phobius"/>
    </source>
</evidence>
<feature type="domain" description="Bacterial sugar transferase" evidence="3">
    <location>
        <begin position="9"/>
        <end position="187"/>
    </location>
</feature>
<gene>
    <name evidence="4" type="ORF">RM51_07155</name>
</gene>
<evidence type="ECO:0000259" key="3">
    <source>
        <dbReference type="Pfam" id="PF02397"/>
    </source>
</evidence>
<name>A0A0B4D9T3_9FLAO</name>
<proteinExistence type="inferred from homology"/>
<comment type="caution">
    <text evidence="4">The sequence shown here is derived from an EMBL/GenBank/DDBJ whole genome shotgun (WGS) entry which is preliminary data.</text>
</comment>
<feature type="transmembrane region" description="Helical" evidence="2">
    <location>
        <begin position="12"/>
        <end position="34"/>
    </location>
</feature>
<keyword evidence="5" id="KW-1185">Reference proteome</keyword>
<keyword evidence="2" id="KW-0812">Transmembrane</keyword>